<evidence type="ECO:0000256" key="1">
    <source>
        <dbReference type="SAM" id="MobiDB-lite"/>
    </source>
</evidence>
<dbReference type="Proteomes" id="UP000184170">
    <property type="component" value="Unassembled WGS sequence"/>
</dbReference>
<dbReference type="AlphaFoldDB" id="A0A1M4X649"/>
<organism evidence="2 3">
    <name type="scientific">Microbulbifer donghaiensis</name>
    <dbReference type="NCBI Taxonomy" id="494016"/>
    <lineage>
        <taxon>Bacteria</taxon>
        <taxon>Pseudomonadati</taxon>
        <taxon>Pseudomonadota</taxon>
        <taxon>Gammaproteobacteria</taxon>
        <taxon>Cellvibrionales</taxon>
        <taxon>Microbulbiferaceae</taxon>
        <taxon>Microbulbifer</taxon>
    </lineage>
</organism>
<evidence type="ECO:0000313" key="2">
    <source>
        <dbReference type="EMBL" id="SHE88917.1"/>
    </source>
</evidence>
<reference evidence="3" key="1">
    <citation type="submission" date="2016-11" db="EMBL/GenBank/DDBJ databases">
        <authorList>
            <person name="Varghese N."/>
            <person name="Submissions S."/>
        </authorList>
    </citation>
    <scope>NUCLEOTIDE SEQUENCE [LARGE SCALE GENOMIC DNA]</scope>
    <source>
        <strain evidence="3">CGMCC 1.7063</strain>
    </source>
</reference>
<proteinExistence type="predicted"/>
<gene>
    <name evidence="2" type="ORF">SAMN04487965_0874</name>
</gene>
<sequence>MRSCNPASMSEELAGLYGTNTNTDAEARTLAWQLQPSTAPPTNTQSPVLSPTTRTATPVTKTANAVLFTSLCNRS</sequence>
<name>A0A1M4X649_9GAMM</name>
<evidence type="ECO:0000313" key="3">
    <source>
        <dbReference type="Proteomes" id="UP000184170"/>
    </source>
</evidence>
<dbReference type="EMBL" id="FQVA01000001">
    <property type="protein sequence ID" value="SHE88917.1"/>
    <property type="molecule type" value="Genomic_DNA"/>
</dbReference>
<keyword evidence="3" id="KW-1185">Reference proteome</keyword>
<accession>A0A1M4X649</accession>
<protein>
    <submittedName>
        <fullName evidence="2">Uncharacterized protein</fullName>
    </submittedName>
</protein>
<feature type="region of interest" description="Disordered" evidence="1">
    <location>
        <begin position="35"/>
        <end position="55"/>
    </location>
</feature>
<feature type="compositionally biased region" description="Polar residues" evidence="1">
    <location>
        <begin position="35"/>
        <end position="50"/>
    </location>
</feature>